<proteinExistence type="predicted"/>
<dbReference type="EMBL" id="FOES01000011">
    <property type="protein sequence ID" value="SEQ34502.1"/>
    <property type="molecule type" value="Genomic_DNA"/>
</dbReference>
<evidence type="ECO:0000313" key="2">
    <source>
        <dbReference type="Proteomes" id="UP000199427"/>
    </source>
</evidence>
<evidence type="ECO:0000313" key="1">
    <source>
        <dbReference type="EMBL" id="SEQ34502.1"/>
    </source>
</evidence>
<dbReference type="OrthoDB" id="9825707at2"/>
<dbReference type="Proteomes" id="UP000199427">
    <property type="component" value="Unassembled WGS sequence"/>
</dbReference>
<dbReference type="AlphaFoldDB" id="A0A1H9F980"/>
<dbReference type="STRING" id="571933.SAMN05216362_11170"/>
<sequence>MSTQMEVNKLDNGYGSAIKVIEAGHAFICRVANWSLIFVKMNQVGTGFKVVYYDPLNMDYYDQNINKSTFHAVYEEMYKPVVSEYFEIIGAGNIETVDDIERIVAALPVTDIGADHDKIRRFIDTKKLRFPTRKASFVLFPKVTKEDSKKKQKCSSDSN</sequence>
<gene>
    <name evidence="1" type="ORF">SAMN05216362_11170</name>
</gene>
<organism evidence="1 2">
    <name type="scientific">Piscibacillus halophilus</name>
    <dbReference type="NCBI Taxonomy" id="571933"/>
    <lineage>
        <taxon>Bacteria</taxon>
        <taxon>Bacillati</taxon>
        <taxon>Bacillota</taxon>
        <taxon>Bacilli</taxon>
        <taxon>Bacillales</taxon>
        <taxon>Bacillaceae</taxon>
        <taxon>Piscibacillus</taxon>
    </lineage>
</organism>
<dbReference type="RefSeq" id="WP_077318178.1">
    <property type="nucleotide sequence ID" value="NZ_FOES01000011.1"/>
</dbReference>
<keyword evidence="2" id="KW-1185">Reference proteome</keyword>
<accession>A0A1H9F980</accession>
<name>A0A1H9F980_9BACI</name>
<protein>
    <submittedName>
        <fullName evidence="1">Uncharacterized protein</fullName>
    </submittedName>
</protein>
<reference evidence="1 2" key="1">
    <citation type="submission" date="2016-10" db="EMBL/GenBank/DDBJ databases">
        <authorList>
            <person name="de Groot N.N."/>
        </authorList>
    </citation>
    <scope>NUCLEOTIDE SEQUENCE [LARGE SCALE GENOMIC DNA]</scope>
    <source>
        <strain evidence="1 2">DSM 21633</strain>
    </source>
</reference>